<dbReference type="FunFam" id="3.30.420.10:FF:000032">
    <property type="entry name" value="Retrovirus-related Pol polyprotein from transposon 297-like Protein"/>
    <property type="match status" value="1"/>
</dbReference>
<feature type="coiled-coil region" evidence="9">
    <location>
        <begin position="174"/>
        <end position="208"/>
    </location>
</feature>
<keyword evidence="4" id="KW-0540">Nuclease</keyword>
<keyword evidence="8" id="KW-0863">Zinc-finger</keyword>
<dbReference type="Gene3D" id="2.40.70.10">
    <property type="entry name" value="Acid Proteases"/>
    <property type="match status" value="1"/>
</dbReference>
<dbReference type="InterPro" id="IPR018061">
    <property type="entry name" value="Retropepsins"/>
</dbReference>
<gene>
    <name evidence="14" type="ORF">FHB240107_LOCUS6596</name>
</gene>
<protein>
    <recommendedName>
        <fullName evidence="1">RNA-directed DNA polymerase</fullName>
        <ecNumber evidence="1">2.7.7.49</ecNumber>
    </recommendedName>
</protein>
<dbReference type="InterPro" id="IPR043502">
    <property type="entry name" value="DNA/RNA_pol_sf"/>
</dbReference>
<dbReference type="Gene3D" id="4.10.60.10">
    <property type="entry name" value="Zinc finger, CCHC-type"/>
    <property type="match status" value="1"/>
</dbReference>
<dbReference type="Gene3D" id="3.30.420.10">
    <property type="entry name" value="Ribonuclease H-like superfamily/Ribonuclease H"/>
    <property type="match status" value="1"/>
</dbReference>
<dbReference type="GO" id="GO:0004519">
    <property type="term" value="F:endonuclease activity"/>
    <property type="evidence" value="ECO:0007669"/>
    <property type="project" value="UniProtKB-KW"/>
</dbReference>
<evidence type="ECO:0000313" key="15">
    <source>
        <dbReference type="Proteomes" id="UP001189180"/>
    </source>
</evidence>
<dbReference type="GO" id="GO:0003964">
    <property type="term" value="F:RNA-directed DNA polymerase activity"/>
    <property type="evidence" value="ECO:0007669"/>
    <property type="project" value="UniProtKB-KW"/>
</dbReference>
<dbReference type="Pfam" id="PF17917">
    <property type="entry name" value="RT_RNaseH"/>
    <property type="match status" value="1"/>
</dbReference>
<evidence type="ECO:0000256" key="9">
    <source>
        <dbReference type="SAM" id="Coils"/>
    </source>
</evidence>
<keyword evidence="6" id="KW-0378">Hydrolase</keyword>
<keyword evidence="7" id="KW-0695">RNA-directed DNA polymerase</keyword>
<evidence type="ECO:0000259" key="11">
    <source>
        <dbReference type="PROSITE" id="PS50158"/>
    </source>
</evidence>
<dbReference type="InterPro" id="IPR041588">
    <property type="entry name" value="Integrase_H2C2"/>
</dbReference>
<feature type="region of interest" description="Disordered" evidence="10">
    <location>
        <begin position="1263"/>
        <end position="1382"/>
    </location>
</feature>
<dbReference type="InterPro" id="IPR050951">
    <property type="entry name" value="Retrovirus_Pol_polyprotein"/>
</dbReference>
<dbReference type="SMART" id="SM00343">
    <property type="entry name" value="ZnF_C2HC"/>
    <property type="match status" value="1"/>
</dbReference>
<dbReference type="PANTHER" id="PTHR37984:SF5">
    <property type="entry name" value="PROTEIN NYNRIN-LIKE"/>
    <property type="match status" value="1"/>
</dbReference>
<dbReference type="EC" id="2.7.7.49" evidence="1"/>
<feature type="domain" description="Reverse transcriptase" evidence="12">
    <location>
        <begin position="439"/>
        <end position="616"/>
    </location>
</feature>
<dbReference type="InterPro" id="IPR001878">
    <property type="entry name" value="Znf_CCHC"/>
</dbReference>
<keyword evidence="3" id="KW-0548">Nucleotidyltransferase</keyword>
<dbReference type="InterPro" id="IPR012337">
    <property type="entry name" value="RNaseH-like_sf"/>
</dbReference>
<dbReference type="PROSITE" id="PS50158">
    <property type="entry name" value="ZF_CCHC"/>
    <property type="match status" value="1"/>
</dbReference>
<dbReference type="InterPro" id="IPR041373">
    <property type="entry name" value="RT_RNaseH"/>
</dbReference>
<dbReference type="SUPFAM" id="SSF56672">
    <property type="entry name" value="DNA/RNA polymerases"/>
    <property type="match status" value="1"/>
</dbReference>
<dbReference type="GO" id="GO:0016787">
    <property type="term" value="F:hydrolase activity"/>
    <property type="evidence" value="ECO:0007669"/>
    <property type="project" value="UniProtKB-KW"/>
</dbReference>
<evidence type="ECO:0000259" key="12">
    <source>
        <dbReference type="PROSITE" id="PS50878"/>
    </source>
</evidence>
<dbReference type="Pfam" id="PF00077">
    <property type="entry name" value="RVP"/>
    <property type="match status" value="1"/>
</dbReference>
<reference evidence="14 15" key="1">
    <citation type="submission" date="2024-08" db="EMBL/GenBank/DDBJ databases">
        <authorList>
            <person name="Paterson S."/>
        </authorList>
    </citation>
    <scope>NUCLEOTIDE SEQUENCE [LARGE SCALE GENOMIC DNA]</scope>
</reference>
<dbReference type="Pfam" id="PF00665">
    <property type="entry name" value="rve"/>
    <property type="match status" value="1"/>
</dbReference>
<comment type="caution">
    <text evidence="14">The sequence shown here is derived from an EMBL/GenBank/DDBJ whole genome shotgun (WGS) entry which is preliminary data.</text>
</comment>
<evidence type="ECO:0000313" key="14">
    <source>
        <dbReference type="EMBL" id="CAM0512254.1"/>
    </source>
</evidence>
<evidence type="ECO:0000256" key="2">
    <source>
        <dbReference type="ARBA" id="ARBA00022679"/>
    </source>
</evidence>
<evidence type="ECO:0000256" key="6">
    <source>
        <dbReference type="ARBA" id="ARBA00022801"/>
    </source>
</evidence>
<dbReference type="InterPro" id="IPR001584">
    <property type="entry name" value="Integrase_cat-core"/>
</dbReference>
<keyword evidence="8" id="KW-0479">Metal-binding</keyword>
<evidence type="ECO:0000259" key="13">
    <source>
        <dbReference type="PROSITE" id="PS50994"/>
    </source>
</evidence>
<dbReference type="Gene3D" id="1.10.340.70">
    <property type="match status" value="1"/>
</dbReference>
<dbReference type="GO" id="GO:0008270">
    <property type="term" value="F:zinc ion binding"/>
    <property type="evidence" value="ECO:0007669"/>
    <property type="project" value="UniProtKB-KW"/>
</dbReference>
<evidence type="ECO:0000256" key="10">
    <source>
        <dbReference type="SAM" id="MobiDB-lite"/>
    </source>
</evidence>
<dbReference type="EMBL" id="CANUEZ050000203">
    <property type="protein sequence ID" value="CAM0512254.1"/>
    <property type="molecule type" value="Genomic_DNA"/>
</dbReference>
<dbReference type="Pfam" id="PF17921">
    <property type="entry name" value="Integrase_H2C2"/>
    <property type="match status" value="1"/>
</dbReference>
<sequence>MKFPWPVAFADGDVEEWITDFERIAACNGVKGDTPLLAALGALLTGRAKAVYDLKMGGKTSPTYREVRAGLVKEFTQEGDRQKAMDRFSTARYDSTQDPVVHYQYLLRQLSIGLPEASGVTRARLVRDRFVQSMAPDVQGRLRMAIACGVNDTERLFMIVRAAHEEVTVSRLEQSDLESTLQKMSEEIAQLKLELNRQTQRNNDAMTHGTRRRCFACGKVGHFARFCPEKRFSSCFSLSTFKSRGVPMVEIRIGGERKIAVVDTGAGVSVTPRVEGIVVRPCEIRVRAVGGEALQVAGKQQLTVQIGDVRVTHEMLLVEGVAETIVGVDLLERVGAKNDFEAHRMRVGEKDVELQSRRGRLNRVGIVKTSSVPGCPVPCVRQCLERYAELFSTPDDEYRFCDWQEHRINLVPGAVCKPVYRRLPRKVVPEVEKQVRDMLSKGIIQESTSPYSSPVLLTRKSDGTYRFCVDFRELNRVTIKDAFPMPLTEEIFEQLHDAKVLSLIDLRSGYWQLPVLVSDREKTAFCVNGKQYEFLRMPFGLCNAPATFRRLLLQVLENLDGVVVYGDDIVVFSRTIDGHVSRLSAVLERIKSAGLKLSAKKCQIARDKIVCLGHIVGGGKLQPLPEKAETIRGFPSPKSKRQLRSFLGLVGYDAKFVPNFAQKAGVLFQLLRKDKKFEWTSDTEAAFRKLKESATNPRNCLTIPKPHERFTVAVDASDVGIGAVLSQPSGVIEYASRLLTSAERKYSTTEKECLAIVWALEKWRTYLIATNFCIKTDHKPLTWLMTTRDPRGRLARWAYRLQEFTFTIEHVSGRENEIPDALSRPIPDDQLPAEAIPVNRLMSNEGVFSHQRNDSLVRTVCSHLQAKTRPDGSSPAVRDLLKIWERLHAEDGKLFVDVDVGQGLRPRRLPFVPEAVREQAIQLAHDSAHIGQQRVLELLRRRVFWPTMRHDVDDYIRTCPDCQRNREHATATPPMQPIEAQRVFQSWGLDIFGPLPVSVTGNRYIMTMVDHVSRWVEAIPIPDQTGDTVSRVFVDNVVARFGVPETVITDQGPCFESKKFRDMLEQWRIRRIRTSPYHPQANGMTERFNRTLKEWLNNHGSDWQEGLSEILLSYRATSHSTTGTTPFELVFGQEPRTRLDVWLNMKNDKPLTTRERRHLEKVAVQQTRIAQSRNKARYDRRNQTQKWDPFMSGQLVKVRNRNRPAVAGPGASKFHKRWSGPYTVLERKNSSFKIDQGPRGKWVNGCDLAPWHVRTECFKGRASVTGNAGARERRKHQGERTNQTRATDKRTGGEYVGGVPKQAKRSTQTTREEAAGPPATSKIAQVKGCRSSRQLRQSDQPKGNDGQEKQAIGHRQMDRMQPKRSSSDNRNLGAAQSGKKPI</sequence>
<evidence type="ECO:0000256" key="1">
    <source>
        <dbReference type="ARBA" id="ARBA00012493"/>
    </source>
</evidence>
<evidence type="ECO:0000256" key="4">
    <source>
        <dbReference type="ARBA" id="ARBA00022722"/>
    </source>
</evidence>
<keyword evidence="5" id="KW-0255">Endonuclease</keyword>
<evidence type="ECO:0000256" key="3">
    <source>
        <dbReference type="ARBA" id="ARBA00022695"/>
    </source>
</evidence>
<dbReference type="Gene3D" id="3.10.10.10">
    <property type="entry name" value="HIV Type 1 Reverse Transcriptase, subunit A, domain 1"/>
    <property type="match status" value="1"/>
</dbReference>
<dbReference type="FunFam" id="1.10.340.70:FF:000001">
    <property type="entry name" value="Retrovirus-related Pol polyprotein from transposon gypsy-like Protein"/>
    <property type="match status" value="1"/>
</dbReference>
<dbReference type="CDD" id="cd09274">
    <property type="entry name" value="RNase_HI_RT_Ty3"/>
    <property type="match status" value="1"/>
</dbReference>
<dbReference type="InterPro" id="IPR036875">
    <property type="entry name" value="Znf_CCHC_sf"/>
</dbReference>
<keyword evidence="15" id="KW-1185">Reference proteome</keyword>
<dbReference type="InterPro" id="IPR036397">
    <property type="entry name" value="RNaseH_sf"/>
</dbReference>
<dbReference type="CDD" id="cd01647">
    <property type="entry name" value="RT_LTR"/>
    <property type="match status" value="1"/>
</dbReference>
<dbReference type="FunFam" id="3.30.70.270:FF:000020">
    <property type="entry name" value="Transposon Tf2-6 polyprotein-like Protein"/>
    <property type="match status" value="1"/>
</dbReference>
<feature type="compositionally biased region" description="Polar residues" evidence="10">
    <location>
        <begin position="1331"/>
        <end position="1341"/>
    </location>
</feature>
<evidence type="ECO:0000256" key="8">
    <source>
        <dbReference type="PROSITE-ProRule" id="PRU00047"/>
    </source>
</evidence>
<keyword evidence="8" id="KW-0862">Zinc</keyword>
<dbReference type="SUPFAM" id="SSF50630">
    <property type="entry name" value="Acid proteases"/>
    <property type="match status" value="1"/>
</dbReference>
<evidence type="ECO:0000256" key="5">
    <source>
        <dbReference type="ARBA" id="ARBA00022759"/>
    </source>
</evidence>
<dbReference type="PROSITE" id="PS50878">
    <property type="entry name" value="RT_POL"/>
    <property type="match status" value="1"/>
</dbReference>
<dbReference type="InterPro" id="IPR043128">
    <property type="entry name" value="Rev_trsase/Diguanyl_cyclase"/>
</dbReference>
<feature type="domain" description="Integrase catalytic" evidence="13">
    <location>
        <begin position="973"/>
        <end position="1134"/>
    </location>
</feature>
<dbReference type="Pfam" id="PF00098">
    <property type="entry name" value="zf-CCHC"/>
    <property type="match status" value="1"/>
</dbReference>
<keyword evidence="2" id="KW-0808">Transferase</keyword>
<dbReference type="Gene3D" id="3.30.70.270">
    <property type="match status" value="2"/>
</dbReference>
<name>A0ABC9HIM6_FASHE</name>
<dbReference type="Pfam" id="PF00078">
    <property type="entry name" value="RVT_1"/>
    <property type="match status" value="1"/>
</dbReference>
<accession>A0ABC9HIM6</accession>
<organism evidence="14 15">
    <name type="scientific">Fasciola hepatica</name>
    <name type="common">Liver fluke</name>
    <dbReference type="NCBI Taxonomy" id="6192"/>
    <lineage>
        <taxon>Eukaryota</taxon>
        <taxon>Metazoa</taxon>
        <taxon>Spiralia</taxon>
        <taxon>Lophotrochozoa</taxon>
        <taxon>Platyhelminthes</taxon>
        <taxon>Trematoda</taxon>
        <taxon>Digenea</taxon>
        <taxon>Plagiorchiida</taxon>
        <taxon>Echinostomata</taxon>
        <taxon>Echinostomatoidea</taxon>
        <taxon>Fasciolidae</taxon>
        <taxon>Fasciola</taxon>
    </lineage>
</organism>
<dbReference type="InterPro" id="IPR021109">
    <property type="entry name" value="Peptidase_aspartic_dom_sf"/>
</dbReference>
<feature type="compositionally biased region" description="Basic and acidic residues" evidence="10">
    <location>
        <begin position="1355"/>
        <end position="1367"/>
    </location>
</feature>
<dbReference type="InterPro" id="IPR000477">
    <property type="entry name" value="RT_dom"/>
</dbReference>
<keyword evidence="9" id="KW-0175">Coiled coil</keyword>
<dbReference type="Proteomes" id="UP001189180">
    <property type="component" value="Unassembled WGS sequence"/>
</dbReference>
<dbReference type="SUPFAM" id="SSF53098">
    <property type="entry name" value="Ribonuclease H-like"/>
    <property type="match status" value="1"/>
</dbReference>
<dbReference type="SUPFAM" id="SSF57756">
    <property type="entry name" value="Retrovirus zinc finger-like domains"/>
    <property type="match status" value="1"/>
</dbReference>
<evidence type="ECO:0000256" key="7">
    <source>
        <dbReference type="ARBA" id="ARBA00022918"/>
    </source>
</evidence>
<dbReference type="PROSITE" id="PS50994">
    <property type="entry name" value="INTEGRASE"/>
    <property type="match status" value="1"/>
</dbReference>
<dbReference type="PANTHER" id="PTHR37984">
    <property type="entry name" value="PROTEIN CBG26694"/>
    <property type="match status" value="1"/>
</dbReference>
<proteinExistence type="predicted"/>
<feature type="domain" description="CCHC-type" evidence="11">
    <location>
        <begin position="212"/>
        <end position="229"/>
    </location>
</feature>